<protein>
    <submittedName>
        <fullName evidence="1">Uncharacterized protein</fullName>
    </submittedName>
</protein>
<dbReference type="EMBL" id="FOMW01000008">
    <property type="protein sequence ID" value="SFE59287.1"/>
    <property type="molecule type" value="Genomic_DNA"/>
</dbReference>
<evidence type="ECO:0000313" key="2">
    <source>
        <dbReference type="Proteomes" id="UP000198977"/>
    </source>
</evidence>
<gene>
    <name evidence="1" type="ORF">SAMN04488523_108202</name>
</gene>
<accession>A0A1I2BTD4</accession>
<dbReference type="AlphaFoldDB" id="A0A1I2BTD4"/>
<organism evidence="1 2">
    <name type="scientific">Sulfitobacter brevis</name>
    <dbReference type="NCBI Taxonomy" id="74348"/>
    <lineage>
        <taxon>Bacteria</taxon>
        <taxon>Pseudomonadati</taxon>
        <taxon>Pseudomonadota</taxon>
        <taxon>Alphaproteobacteria</taxon>
        <taxon>Rhodobacterales</taxon>
        <taxon>Roseobacteraceae</taxon>
        <taxon>Sulfitobacter</taxon>
    </lineage>
</organism>
<sequence>MVESNGVIATHATTFEDQYCTTLLLAGGHTVRVQETVDEVCRTLDGFL</sequence>
<reference evidence="1 2" key="1">
    <citation type="submission" date="2016-10" db="EMBL/GenBank/DDBJ databases">
        <authorList>
            <person name="de Groot N.N."/>
        </authorList>
    </citation>
    <scope>NUCLEOTIDE SEQUENCE [LARGE SCALE GENOMIC DNA]</scope>
    <source>
        <strain evidence="1 2">DSM 11443</strain>
    </source>
</reference>
<keyword evidence="2" id="KW-1185">Reference proteome</keyword>
<dbReference type="Proteomes" id="UP000198977">
    <property type="component" value="Unassembled WGS sequence"/>
</dbReference>
<proteinExistence type="predicted"/>
<evidence type="ECO:0000313" key="1">
    <source>
        <dbReference type="EMBL" id="SFE59287.1"/>
    </source>
</evidence>
<dbReference type="STRING" id="74348.SAMN04488523_108202"/>
<name>A0A1I2BTD4_9RHOB</name>